<sequence length="320" mass="37232">MYKGNRNVWSEELITTRLIWRVVNHEATSASLSTLSIKLLFCSKVVSHEAAIIFYNKNTFAFEGDHNWDPVVHWLKTIGTDNRNSLAILEVRGRRPVQVWQNRCGERFHDRPRYSYEQTYPRHPHLATPIHGFMFEGCVDSVNPIVEEVFVLLGQRSSNEKVTIIMQTSRYYPGGGTDPVIIYENFPEDSWYSMDLPNLIEKFLELHSTRSMKRSVEVVWKGVAYKRLLKTEFVESVGWNISTSPAENEEVLAIFGEYYDRSESFARYTLMRKELTGPLIAEHPMPFSSCRPCRFVDQQGSVFVEPKYRRIVNTRCCLVQ</sequence>
<dbReference type="OrthoDB" id="5272396at2759"/>
<dbReference type="AlphaFoldDB" id="G2YDD9"/>
<organism evidence="1 2">
    <name type="scientific">Botryotinia fuckeliana (strain T4)</name>
    <name type="common">Noble rot fungus</name>
    <name type="synonym">Botrytis cinerea</name>
    <dbReference type="NCBI Taxonomy" id="999810"/>
    <lineage>
        <taxon>Eukaryota</taxon>
        <taxon>Fungi</taxon>
        <taxon>Dikarya</taxon>
        <taxon>Ascomycota</taxon>
        <taxon>Pezizomycotina</taxon>
        <taxon>Leotiomycetes</taxon>
        <taxon>Helotiales</taxon>
        <taxon>Sclerotiniaceae</taxon>
        <taxon>Botrytis</taxon>
    </lineage>
</organism>
<accession>G2YDD9</accession>
<reference evidence="2" key="1">
    <citation type="journal article" date="2011" name="PLoS Genet.">
        <title>Genomic analysis of the necrotrophic fungal pathogens Sclerotinia sclerotiorum and Botrytis cinerea.</title>
        <authorList>
            <person name="Amselem J."/>
            <person name="Cuomo C.A."/>
            <person name="van Kan J.A."/>
            <person name="Viaud M."/>
            <person name="Benito E.P."/>
            <person name="Couloux A."/>
            <person name="Coutinho P.M."/>
            <person name="de Vries R.P."/>
            <person name="Dyer P.S."/>
            <person name="Fillinger S."/>
            <person name="Fournier E."/>
            <person name="Gout L."/>
            <person name="Hahn M."/>
            <person name="Kohn L."/>
            <person name="Lapalu N."/>
            <person name="Plummer K.M."/>
            <person name="Pradier J.M."/>
            <person name="Quevillon E."/>
            <person name="Sharon A."/>
            <person name="Simon A."/>
            <person name="ten Have A."/>
            <person name="Tudzynski B."/>
            <person name="Tudzynski P."/>
            <person name="Wincker P."/>
            <person name="Andrew M."/>
            <person name="Anthouard V."/>
            <person name="Beever R.E."/>
            <person name="Beffa R."/>
            <person name="Benoit I."/>
            <person name="Bouzid O."/>
            <person name="Brault B."/>
            <person name="Chen Z."/>
            <person name="Choquer M."/>
            <person name="Collemare J."/>
            <person name="Cotton P."/>
            <person name="Danchin E.G."/>
            <person name="Da Silva C."/>
            <person name="Gautier A."/>
            <person name="Giraud C."/>
            <person name="Giraud T."/>
            <person name="Gonzalez C."/>
            <person name="Grossetete S."/>
            <person name="Guldener U."/>
            <person name="Henrissat B."/>
            <person name="Howlett B.J."/>
            <person name="Kodira C."/>
            <person name="Kretschmer M."/>
            <person name="Lappartient A."/>
            <person name="Leroch M."/>
            <person name="Levis C."/>
            <person name="Mauceli E."/>
            <person name="Neuveglise C."/>
            <person name="Oeser B."/>
            <person name="Pearson M."/>
            <person name="Poulain J."/>
            <person name="Poussereau N."/>
            <person name="Quesneville H."/>
            <person name="Rascle C."/>
            <person name="Schumacher J."/>
            <person name="Segurens B."/>
            <person name="Sexton A."/>
            <person name="Silva E."/>
            <person name="Sirven C."/>
            <person name="Soanes D.M."/>
            <person name="Talbot N.J."/>
            <person name="Templeton M."/>
            <person name="Yandava C."/>
            <person name="Yarden O."/>
            <person name="Zeng Q."/>
            <person name="Rollins J.A."/>
            <person name="Lebrun M.H."/>
            <person name="Dickman M."/>
        </authorList>
    </citation>
    <scope>NUCLEOTIDE SEQUENCE [LARGE SCALE GENOMIC DNA]</scope>
    <source>
        <strain evidence="2">T4</strain>
    </source>
</reference>
<dbReference type="HOGENOM" id="CLU_868758_0_0_1"/>
<name>G2YDD9_BOTF4</name>
<dbReference type="Proteomes" id="UP000008177">
    <property type="component" value="Unplaced contigs"/>
</dbReference>
<dbReference type="EMBL" id="FQ790321">
    <property type="protein sequence ID" value="CCD49787.1"/>
    <property type="molecule type" value="Genomic_DNA"/>
</dbReference>
<dbReference type="InParanoid" id="G2YDD9"/>
<protein>
    <submittedName>
        <fullName evidence="1">Uncharacterized protein</fullName>
    </submittedName>
</protein>
<evidence type="ECO:0000313" key="2">
    <source>
        <dbReference type="Proteomes" id="UP000008177"/>
    </source>
</evidence>
<evidence type="ECO:0000313" key="1">
    <source>
        <dbReference type="EMBL" id="CCD49787.1"/>
    </source>
</evidence>
<gene>
    <name evidence="1" type="ORF">BofuT4_P094950.1</name>
</gene>
<proteinExistence type="predicted"/>